<feature type="region of interest" description="Disordered" evidence="1">
    <location>
        <begin position="15"/>
        <end position="65"/>
    </location>
</feature>
<evidence type="ECO:0000313" key="3">
    <source>
        <dbReference type="Proteomes" id="UP000239687"/>
    </source>
</evidence>
<accession>A0A2S8HWV9</accession>
<protein>
    <submittedName>
        <fullName evidence="2">Uncharacterized protein</fullName>
    </submittedName>
</protein>
<name>A0A2S8HWV9_9PSED</name>
<organism evidence="2 3">
    <name type="scientific">Pseudomonas frederiksbergensis</name>
    <dbReference type="NCBI Taxonomy" id="104087"/>
    <lineage>
        <taxon>Bacteria</taxon>
        <taxon>Pseudomonadati</taxon>
        <taxon>Pseudomonadota</taxon>
        <taxon>Gammaproteobacteria</taxon>
        <taxon>Pseudomonadales</taxon>
        <taxon>Pseudomonadaceae</taxon>
        <taxon>Pseudomonas</taxon>
    </lineage>
</organism>
<dbReference type="AlphaFoldDB" id="A0A2S8HWV9"/>
<evidence type="ECO:0000256" key="1">
    <source>
        <dbReference type="SAM" id="MobiDB-lite"/>
    </source>
</evidence>
<gene>
    <name evidence="2" type="ORF">C5612_02260</name>
</gene>
<evidence type="ECO:0000313" key="2">
    <source>
        <dbReference type="EMBL" id="PQP06602.1"/>
    </source>
</evidence>
<dbReference type="Proteomes" id="UP000239687">
    <property type="component" value="Unassembled WGS sequence"/>
</dbReference>
<comment type="caution">
    <text evidence="2">The sequence shown here is derived from an EMBL/GenBank/DDBJ whole genome shotgun (WGS) entry which is preliminary data.</text>
</comment>
<sequence>MGAGLLAKAECQSISSLPDTPLSRASPLPQGGFADTGVTCRRQRWPRPADPGASHRSRQRSPGPS</sequence>
<reference evidence="2 3" key="1">
    <citation type="submission" date="2018-02" db="EMBL/GenBank/DDBJ databases">
        <title>Draft genome sequencing of Pseudomonas frederiksbergensis 11-D3.</title>
        <authorList>
            <person name="Zheng B.-X."/>
        </authorList>
    </citation>
    <scope>NUCLEOTIDE SEQUENCE [LARGE SCALE GENOMIC DNA]</scope>
    <source>
        <strain evidence="2 3">11-D3</strain>
    </source>
</reference>
<dbReference type="EMBL" id="PUIN01000001">
    <property type="protein sequence ID" value="PQP06602.1"/>
    <property type="molecule type" value="Genomic_DNA"/>
</dbReference>
<proteinExistence type="predicted"/>